<evidence type="ECO:0000313" key="8">
    <source>
        <dbReference type="Proteomes" id="UP001187192"/>
    </source>
</evidence>
<dbReference type="Gene3D" id="1.10.630.10">
    <property type="entry name" value="Cytochrome P450"/>
    <property type="match status" value="1"/>
</dbReference>
<evidence type="ECO:0000313" key="7">
    <source>
        <dbReference type="EMBL" id="GMN26428.1"/>
    </source>
</evidence>
<dbReference type="InterPro" id="IPR002401">
    <property type="entry name" value="Cyt_P450_E_grp-I"/>
</dbReference>
<organism evidence="7 8">
    <name type="scientific">Ficus carica</name>
    <name type="common">Common fig</name>
    <dbReference type="NCBI Taxonomy" id="3494"/>
    <lineage>
        <taxon>Eukaryota</taxon>
        <taxon>Viridiplantae</taxon>
        <taxon>Streptophyta</taxon>
        <taxon>Embryophyta</taxon>
        <taxon>Tracheophyta</taxon>
        <taxon>Spermatophyta</taxon>
        <taxon>Magnoliopsida</taxon>
        <taxon>eudicotyledons</taxon>
        <taxon>Gunneridae</taxon>
        <taxon>Pentapetalae</taxon>
        <taxon>rosids</taxon>
        <taxon>fabids</taxon>
        <taxon>Rosales</taxon>
        <taxon>Moraceae</taxon>
        <taxon>Ficeae</taxon>
        <taxon>Ficus</taxon>
    </lineage>
</organism>
<dbReference type="InterPro" id="IPR001128">
    <property type="entry name" value="Cyt_P450"/>
</dbReference>
<evidence type="ECO:0000256" key="1">
    <source>
        <dbReference type="ARBA" id="ARBA00004167"/>
    </source>
</evidence>
<dbReference type="GO" id="GO:0020037">
    <property type="term" value="F:heme binding"/>
    <property type="evidence" value="ECO:0007669"/>
    <property type="project" value="InterPro"/>
</dbReference>
<dbReference type="GO" id="GO:0005506">
    <property type="term" value="F:iron ion binding"/>
    <property type="evidence" value="ECO:0007669"/>
    <property type="project" value="InterPro"/>
</dbReference>
<dbReference type="EMBL" id="BTGU01006993">
    <property type="protein sequence ID" value="GMN26428.1"/>
    <property type="molecule type" value="Genomic_DNA"/>
</dbReference>
<sequence>MFVGGTDTTYKVLEWAMTELLRHPRILKKLQEEVTEIAKGKPDISESDQDKMPYLKATIKERNLRLSPLIPLIVPRDSSQDTKIMVFDIPAGTMVMTNARAIGRDPALWDEPRPGRRGCPGALFAMTSIELVLANIVHKFDWALPDGIRGEDLDMKECAGFISRRKVPLLAIATPRF</sequence>
<dbReference type="GO" id="GO:0016705">
    <property type="term" value="F:oxidoreductase activity, acting on paired donors, with incorporation or reduction of molecular oxygen"/>
    <property type="evidence" value="ECO:0007669"/>
    <property type="project" value="InterPro"/>
</dbReference>
<dbReference type="Gramene" id="FCD_00013139-RA">
    <property type="protein sequence ID" value="FCD_00013139-RA:cds"/>
    <property type="gene ID" value="FCD_00013139"/>
</dbReference>
<keyword evidence="4" id="KW-1133">Transmembrane helix</keyword>
<dbReference type="InterPro" id="IPR050193">
    <property type="entry name" value="Cytochrome_P450_71"/>
</dbReference>
<dbReference type="Pfam" id="PF00067">
    <property type="entry name" value="p450"/>
    <property type="match status" value="2"/>
</dbReference>
<accession>A0AA87ZHF7</accession>
<comment type="subcellular location">
    <subcellularLocation>
        <location evidence="1">Membrane</location>
        <topology evidence="1">Single-pass membrane protein</topology>
    </subcellularLocation>
</comment>
<dbReference type="InterPro" id="IPR036396">
    <property type="entry name" value="Cyt_P450_sf"/>
</dbReference>
<evidence type="ECO:0000256" key="4">
    <source>
        <dbReference type="ARBA" id="ARBA00022989"/>
    </source>
</evidence>
<keyword evidence="3" id="KW-0812">Transmembrane</keyword>
<protein>
    <recommendedName>
        <fullName evidence="9">Cytochrome P450</fullName>
    </recommendedName>
</protein>
<evidence type="ECO:0000256" key="2">
    <source>
        <dbReference type="ARBA" id="ARBA00010617"/>
    </source>
</evidence>
<dbReference type="GO" id="GO:0016020">
    <property type="term" value="C:membrane"/>
    <property type="evidence" value="ECO:0007669"/>
    <property type="project" value="UniProtKB-SubCell"/>
</dbReference>
<keyword evidence="8" id="KW-1185">Reference proteome</keyword>
<evidence type="ECO:0000256" key="6">
    <source>
        <dbReference type="ARBA" id="ARBA00023136"/>
    </source>
</evidence>
<reference evidence="7" key="1">
    <citation type="submission" date="2023-07" db="EMBL/GenBank/DDBJ databases">
        <title>draft genome sequence of fig (Ficus carica).</title>
        <authorList>
            <person name="Takahashi T."/>
            <person name="Nishimura K."/>
        </authorList>
    </citation>
    <scope>NUCLEOTIDE SEQUENCE</scope>
</reference>
<comment type="caution">
    <text evidence="7">The sequence shown here is derived from an EMBL/GenBank/DDBJ whole genome shotgun (WGS) entry which is preliminary data.</text>
</comment>
<gene>
    <name evidence="7" type="ORF">TIFTF001_049295</name>
</gene>
<dbReference type="PRINTS" id="PR00463">
    <property type="entry name" value="EP450I"/>
</dbReference>
<dbReference type="PANTHER" id="PTHR47956">
    <property type="entry name" value="CYTOCHROME P450 71B11-RELATED"/>
    <property type="match status" value="1"/>
</dbReference>
<dbReference type="AlphaFoldDB" id="A0AA87ZHF7"/>
<dbReference type="PANTHER" id="PTHR47956:SF4">
    <property type="entry name" value="CYTOCHROME P450 71A21-RELATED"/>
    <property type="match status" value="1"/>
</dbReference>
<comment type="similarity">
    <text evidence="2">Belongs to the cytochrome P450 family.</text>
</comment>
<dbReference type="GO" id="GO:0004497">
    <property type="term" value="F:monooxygenase activity"/>
    <property type="evidence" value="ECO:0007669"/>
    <property type="project" value="InterPro"/>
</dbReference>
<evidence type="ECO:0000256" key="5">
    <source>
        <dbReference type="ARBA" id="ARBA00023002"/>
    </source>
</evidence>
<evidence type="ECO:0008006" key="9">
    <source>
        <dbReference type="Google" id="ProtNLM"/>
    </source>
</evidence>
<keyword evidence="6" id="KW-0472">Membrane</keyword>
<name>A0AA87ZHF7_FICCA</name>
<dbReference type="SUPFAM" id="SSF48264">
    <property type="entry name" value="Cytochrome P450"/>
    <property type="match status" value="1"/>
</dbReference>
<evidence type="ECO:0000256" key="3">
    <source>
        <dbReference type="ARBA" id="ARBA00022692"/>
    </source>
</evidence>
<proteinExistence type="inferred from homology"/>
<dbReference type="Proteomes" id="UP001187192">
    <property type="component" value="Unassembled WGS sequence"/>
</dbReference>
<keyword evidence="5" id="KW-0560">Oxidoreductase</keyword>